<evidence type="ECO:0000256" key="1">
    <source>
        <dbReference type="SAM" id="MobiDB-lite"/>
    </source>
</evidence>
<reference evidence="2 3" key="1">
    <citation type="submission" date="2015-01" db="EMBL/GenBank/DDBJ databases">
        <title>The Genome Sequence of Ochroconis gallopava CBS43764.</title>
        <authorList>
            <consortium name="The Broad Institute Genomics Platform"/>
            <person name="Cuomo C."/>
            <person name="de Hoog S."/>
            <person name="Gorbushina A."/>
            <person name="Stielow B."/>
            <person name="Teixiera M."/>
            <person name="Abouelleil A."/>
            <person name="Chapman S.B."/>
            <person name="Priest M."/>
            <person name="Young S.K."/>
            <person name="Wortman J."/>
            <person name="Nusbaum C."/>
            <person name="Birren B."/>
        </authorList>
    </citation>
    <scope>NUCLEOTIDE SEQUENCE [LARGE SCALE GENOMIC DNA]</scope>
    <source>
        <strain evidence="2 3">CBS 43764</strain>
    </source>
</reference>
<evidence type="ECO:0000313" key="3">
    <source>
        <dbReference type="Proteomes" id="UP000053259"/>
    </source>
</evidence>
<dbReference type="HOGENOM" id="CLU_1662161_0_0_1"/>
<accession>A0A0D1YUS8</accession>
<organism evidence="2 3">
    <name type="scientific">Verruconis gallopava</name>
    <dbReference type="NCBI Taxonomy" id="253628"/>
    <lineage>
        <taxon>Eukaryota</taxon>
        <taxon>Fungi</taxon>
        <taxon>Dikarya</taxon>
        <taxon>Ascomycota</taxon>
        <taxon>Pezizomycotina</taxon>
        <taxon>Dothideomycetes</taxon>
        <taxon>Pleosporomycetidae</taxon>
        <taxon>Venturiales</taxon>
        <taxon>Sympoventuriaceae</taxon>
        <taxon>Verruconis</taxon>
    </lineage>
</organism>
<dbReference type="GeneID" id="27312667"/>
<evidence type="ECO:0000313" key="2">
    <source>
        <dbReference type="EMBL" id="KIW04422.1"/>
    </source>
</evidence>
<dbReference type="AlphaFoldDB" id="A0A0D1YUS8"/>
<dbReference type="InParanoid" id="A0A0D1YUS8"/>
<sequence length="159" mass="18394">MHWNPHPVRGSGPPRDHARPIREVFGFGPPLPCERQRTFNIQVFWPHPRPHHSFPFSAAAREPSARSCLSCSISRALWSSWKKAGPMMIDALMRWRLLQHGHGGRTNQEQGKKSFHSLSRYRRRINTNERIANWRFGSIPAPFPPQIARQPLEAHQTDV</sequence>
<protein>
    <submittedName>
        <fullName evidence="2">Uncharacterized protein</fullName>
    </submittedName>
</protein>
<proteinExistence type="predicted"/>
<dbReference type="VEuPathDB" id="FungiDB:PV09_04694"/>
<keyword evidence="3" id="KW-1185">Reference proteome</keyword>
<dbReference type="RefSeq" id="XP_016214291.1">
    <property type="nucleotide sequence ID" value="XM_016358089.1"/>
</dbReference>
<gene>
    <name evidence="2" type="ORF">PV09_04694</name>
</gene>
<dbReference type="Proteomes" id="UP000053259">
    <property type="component" value="Unassembled WGS sequence"/>
</dbReference>
<dbReference type="EMBL" id="KN847541">
    <property type="protein sequence ID" value="KIW04422.1"/>
    <property type="molecule type" value="Genomic_DNA"/>
</dbReference>
<name>A0A0D1YUS8_9PEZI</name>
<feature type="region of interest" description="Disordered" evidence="1">
    <location>
        <begin position="1"/>
        <end position="20"/>
    </location>
</feature>